<evidence type="ECO:0000313" key="2">
    <source>
        <dbReference type="Proteomes" id="UP000039865"/>
    </source>
</evidence>
<proteinExistence type="predicted"/>
<organism evidence="1 2">
    <name type="scientific">Stylonychia lemnae</name>
    <name type="common">Ciliate</name>
    <dbReference type="NCBI Taxonomy" id="5949"/>
    <lineage>
        <taxon>Eukaryota</taxon>
        <taxon>Sar</taxon>
        <taxon>Alveolata</taxon>
        <taxon>Ciliophora</taxon>
        <taxon>Intramacronucleata</taxon>
        <taxon>Spirotrichea</taxon>
        <taxon>Stichotrichia</taxon>
        <taxon>Sporadotrichida</taxon>
        <taxon>Oxytrichidae</taxon>
        <taxon>Stylonychinae</taxon>
        <taxon>Stylonychia</taxon>
    </lineage>
</organism>
<dbReference type="InParanoid" id="A0A078AM58"/>
<protein>
    <submittedName>
        <fullName evidence="1">Uncharacterized protein</fullName>
    </submittedName>
</protein>
<dbReference type="Proteomes" id="UP000039865">
    <property type="component" value="Unassembled WGS sequence"/>
</dbReference>
<dbReference type="AlphaFoldDB" id="A0A078AM58"/>
<evidence type="ECO:0000313" key="1">
    <source>
        <dbReference type="EMBL" id="CDW81913.1"/>
    </source>
</evidence>
<reference evidence="1 2" key="1">
    <citation type="submission" date="2014-06" db="EMBL/GenBank/DDBJ databases">
        <authorList>
            <person name="Swart Estienne"/>
        </authorList>
    </citation>
    <scope>NUCLEOTIDE SEQUENCE [LARGE SCALE GENOMIC DNA]</scope>
    <source>
        <strain evidence="1 2">130c</strain>
    </source>
</reference>
<name>A0A078AM58_STYLE</name>
<dbReference type="EMBL" id="CCKQ01010405">
    <property type="protein sequence ID" value="CDW81913.1"/>
    <property type="molecule type" value="Genomic_DNA"/>
</dbReference>
<gene>
    <name evidence="1" type="primary">Contig7561.g8070</name>
    <name evidence="1" type="ORF">STYLEM_10937</name>
</gene>
<sequence length="166" mass="19663">MGNNTQVAGQLDEKQTNRDYLEEDEVDLWKFWRWPKYFDRLFLDEALEDQMVYEYSPLNHDFMCKCISNTEQSSKLKNQLKLLNKQDNRSDKDMLKYIEQMKVNGPQCGVIRQRRKNVIKVDQETQTDLYYEDSSIDDLHSTKSSEITGINDHLLCSSFDSQSLKD</sequence>
<accession>A0A078AM58</accession>
<keyword evidence="2" id="KW-1185">Reference proteome</keyword>